<feature type="transmembrane region" description="Helical" evidence="1">
    <location>
        <begin position="193"/>
        <end position="213"/>
    </location>
</feature>
<protein>
    <recommendedName>
        <fullName evidence="4">DUF4153 domain-containing protein</fullName>
    </recommendedName>
</protein>
<feature type="transmembrane region" description="Helical" evidence="1">
    <location>
        <begin position="140"/>
        <end position="158"/>
    </location>
</feature>
<proteinExistence type="predicted"/>
<dbReference type="InterPro" id="IPR047928">
    <property type="entry name" value="Perm_prefix_1"/>
</dbReference>
<comment type="caution">
    <text evidence="2">The sequence shown here is derived from an EMBL/GenBank/DDBJ whole genome shotgun (WGS) entry which is preliminary data.</text>
</comment>
<evidence type="ECO:0000256" key="1">
    <source>
        <dbReference type="SAM" id="Phobius"/>
    </source>
</evidence>
<dbReference type="AlphaFoldDB" id="A0A317K1U0"/>
<keyword evidence="1" id="KW-0812">Transmembrane</keyword>
<accession>A0A317K1U0</accession>
<evidence type="ECO:0000313" key="3">
    <source>
        <dbReference type="Proteomes" id="UP000245683"/>
    </source>
</evidence>
<evidence type="ECO:0000313" key="2">
    <source>
        <dbReference type="EMBL" id="PWU46254.1"/>
    </source>
</evidence>
<feature type="transmembrane region" description="Helical" evidence="1">
    <location>
        <begin position="108"/>
        <end position="128"/>
    </location>
</feature>
<name>A0A317K1U0_9ACTN</name>
<keyword evidence="3" id="KW-1185">Reference proteome</keyword>
<sequence>MGGGTMTVDRDNDLEGQIAEWRAYMQRRRELQHTDAEELEDHLRSRITELSESGLRNDEAFLIAVKRMGSLDELSREFAREHSERLWKQLVLPGEPDAPTAARSRRELLVMVLCAAVAALAIKVPGLFGLDLSGDDAGFYARNASLFALPALAAYFAWQRRVGVRVIGVLASLFVLGALAANAYPLADDSQSIVLTAIHLPLALWLVVGVAYVGGDWRSDRRRMDFIRFTGEWLIYFALLGLGGGVLMAFTANTFGAIGLDAEGFIQSWLLPCGAVAAVIVSAWLVEAKQSVIENMAPVLTRVFTPLFAATLLAFLAAVIWTNNGIDVERDVLILFDLLLVIVLGLLLYAISARDLAARPGLFDRLQLALVVSALIIDVMVLVAITGRITEWGFSPNKTAALGENVILLANLTWSAWLFLGFLRGRMPFARLEHWQTRYVIVYAIWAWAVVLAFPLVFDFA</sequence>
<feature type="transmembrane region" description="Helical" evidence="1">
    <location>
        <begin position="366"/>
        <end position="386"/>
    </location>
</feature>
<feature type="transmembrane region" description="Helical" evidence="1">
    <location>
        <begin position="165"/>
        <end position="187"/>
    </location>
</feature>
<dbReference type="NCBIfam" id="NF038403">
    <property type="entry name" value="perm_prefix_1"/>
    <property type="match status" value="1"/>
</dbReference>
<feature type="transmembrane region" description="Helical" evidence="1">
    <location>
        <begin position="234"/>
        <end position="260"/>
    </location>
</feature>
<feature type="transmembrane region" description="Helical" evidence="1">
    <location>
        <begin position="299"/>
        <end position="321"/>
    </location>
</feature>
<dbReference type="Proteomes" id="UP000245683">
    <property type="component" value="Unassembled WGS sequence"/>
</dbReference>
<dbReference type="EMBL" id="QGSV01000223">
    <property type="protein sequence ID" value="PWU46254.1"/>
    <property type="molecule type" value="Genomic_DNA"/>
</dbReference>
<feature type="transmembrane region" description="Helical" evidence="1">
    <location>
        <begin position="406"/>
        <end position="425"/>
    </location>
</feature>
<organism evidence="2 3">
    <name type="scientific">Micromonospora globispora</name>
    <dbReference type="NCBI Taxonomy" id="1450148"/>
    <lineage>
        <taxon>Bacteria</taxon>
        <taxon>Bacillati</taxon>
        <taxon>Actinomycetota</taxon>
        <taxon>Actinomycetes</taxon>
        <taxon>Micromonosporales</taxon>
        <taxon>Micromonosporaceae</taxon>
        <taxon>Micromonospora</taxon>
    </lineage>
</organism>
<feature type="transmembrane region" description="Helical" evidence="1">
    <location>
        <begin position="437"/>
        <end position="458"/>
    </location>
</feature>
<feature type="transmembrane region" description="Helical" evidence="1">
    <location>
        <begin position="266"/>
        <end position="287"/>
    </location>
</feature>
<keyword evidence="1" id="KW-0472">Membrane</keyword>
<keyword evidence="1" id="KW-1133">Transmembrane helix</keyword>
<dbReference type="OrthoDB" id="637094at2"/>
<feature type="transmembrane region" description="Helical" evidence="1">
    <location>
        <begin position="333"/>
        <end position="354"/>
    </location>
</feature>
<evidence type="ECO:0008006" key="4">
    <source>
        <dbReference type="Google" id="ProtNLM"/>
    </source>
</evidence>
<gene>
    <name evidence="2" type="ORF">DLJ46_18590</name>
</gene>
<reference evidence="3" key="1">
    <citation type="submission" date="2018-05" db="EMBL/GenBank/DDBJ databases">
        <title>Micromonospora globispora sp. nov. and Micromonospora rugosa sp. nov., isolated from marine sediment.</title>
        <authorList>
            <person name="Carro L."/>
            <person name="Aysel V."/>
            <person name="Cetin D."/>
            <person name="Igual J.M."/>
            <person name="Klenk H.-P."/>
            <person name="Trujillo M.E."/>
            <person name="Sahin N."/>
        </authorList>
    </citation>
    <scope>NUCLEOTIDE SEQUENCE [LARGE SCALE GENOMIC DNA]</scope>
    <source>
        <strain evidence="3">S2904</strain>
    </source>
</reference>